<evidence type="ECO:0000313" key="3">
    <source>
        <dbReference type="Proteomes" id="UP000515860"/>
    </source>
</evidence>
<proteinExistence type="predicted"/>
<organism evidence="2 3">
    <name type="scientific">Wansuia hejianensis</name>
    <dbReference type="NCBI Taxonomy" id="2763667"/>
    <lineage>
        <taxon>Bacteria</taxon>
        <taxon>Bacillati</taxon>
        <taxon>Bacillota</taxon>
        <taxon>Clostridia</taxon>
        <taxon>Lachnospirales</taxon>
        <taxon>Lachnospiraceae</taxon>
        <taxon>Wansuia</taxon>
    </lineage>
</organism>
<keyword evidence="1" id="KW-0732">Signal</keyword>
<dbReference type="PROSITE" id="PS51257">
    <property type="entry name" value="PROKAR_LIPOPROTEIN"/>
    <property type="match status" value="1"/>
</dbReference>
<dbReference type="RefSeq" id="WP_118642644.1">
    <property type="nucleotide sequence ID" value="NZ_CP060635.1"/>
</dbReference>
<dbReference type="Proteomes" id="UP000515860">
    <property type="component" value="Chromosome"/>
</dbReference>
<evidence type="ECO:0000313" key="2">
    <source>
        <dbReference type="EMBL" id="QNM09450.1"/>
    </source>
</evidence>
<keyword evidence="3" id="KW-1185">Reference proteome</keyword>
<dbReference type="AlphaFoldDB" id="A0A7G9GF68"/>
<name>A0A7G9GF68_9FIRM</name>
<evidence type="ECO:0000256" key="1">
    <source>
        <dbReference type="SAM" id="SignalP"/>
    </source>
</evidence>
<accession>A0A7G9GF68</accession>
<dbReference type="EMBL" id="CP060635">
    <property type="protein sequence ID" value="QNM09450.1"/>
    <property type="molecule type" value="Genomic_DNA"/>
</dbReference>
<sequence length="68" mass="7400">MKNGKLIRTAFIALAMVLAAGFAGCKKRTECEICGETKSCQEQEYLGQKIMICDGCKASIDSLGEMFD</sequence>
<feature type="signal peptide" evidence="1">
    <location>
        <begin position="1"/>
        <end position="23"/>
    </location>
</feature>
<dbReference type="KEGG" id="whj:H9Q79_03950"/>
<gene>
    <name evidence="2" type="ORF">H9Q79_03950</name>
</gene>
<protein>
    <submittedName>
        <fullName evidence="2">Uncharacterized protein</fullName>
    </submittedName>
</protein>
<reference evidence="2 3" key="1">
    <citation type="submission" date="2020-08" db="EMBL/GenBank/DDBJ databases">
        <authorList>
            <person name="Liu C."/>
            <person name="Sun Q."/>
        </authorList>
    </citation>
    <scope>NUCLEOTIDE SEQUENCE [LARGE SCALE GENOMIC DNA]</scope>
    <source>
        <strain evidence="2 3">NSJ-29</strain>
    </source>
</reference>
<feature type="chain" id="PRO_5038976534" evidence="1">
    <location>
        <begin position="24"/>
        <end position="68"/>
    </location>
</feature>